<accession>A0A0Q0DNK6</accession>
<proteinExistence type="predicted"/>
<evidence type="ECO:0000313" key="2">
    <source>
        <dbReference type="Proteomes" id="UP000050384"/>
    </source>
</evidence>
<sequence>MSAWTLKSNVISLTECARTRAEAMKKDNLPSEVVQAMAQDWGVLVDAYLFNAARVGNRFAATVFCDLSGAASDGMTVATQPVRLVSTIGGFKLLRTLDGADHYVVVTENKPGGVADGYRDWPAQVLAAATVKLATPISALLWQPEIDYPCLIGRIYMDLSNRFGDGRLIRTSQILRLIEEDGWTIAHTFSGSRYLLVQAGGNAFAGLSKLRLTSSEPKGSLH</sequence>
<comment type="caution">
    <text evidence="1">The sequence shown here is derived from an EMBL/GenBank/DDBJ whole genome shotgun (WGS) entry which is preliminary data.</text>
</comment>
<dbReference type="Proteomes" id="UP000050384">
    <property type="component" value="Unassembled WGS sequence"/>
</dbReference>
<evidence type="ECO:0000313" key="1">
    <source>
        <dbReference type="EMBL" id="KPZ09226.1"/>
    </source>
</evidence>
<protein>
    <submittedName>
        <fullName evidence="1">Uncharacterized protein</fullName>
    </submittedName>
</protein>
<dbReference type="EMBL" id="LJRI01000227">
    <property type="protein sequence ID" value="KPZ09226.1"/>
    <property type="molecule type" value="Genomic_DNA"/>
</dbReference>
<dbReference type="AlphaFoldDB" id="A0A0Q0DNK6"/>
<dbReference type="PATRIC" id="fig|264459.3.peg.5005"/>
<name>A0A0Q0DNK6_PSESX</name>
<gene>
    <name evidence="1" type="ORF">ALO94_03121</name>
</gene>
<dbReference type="RefSeq" id="WP_310887307.1">
    <property type="nucleotide sequence ID" value="NZ_LJRI01000227.1"/>
</dbReference>
<reference evidence="1 2" key="1">
    <citation type="submission" date="2015-09" db="EMBL/GenBank/DDBJ databases">
        <title>Genome announcement of multiple Pseudomonas syringae strains.</title>
        <authorList>
            <person name="Thakur S."/>
            <person name="Wang P.W."/>
            <person name="Gong Y."/>
            <person name="Weir B.S."/>
            <person name="Guttman D.S."/>
        </authorList>
    </citation>
    <scope>NUCLEOTIDE SEQUENCE [LARGE SCALE GENOMIC DNA]</scope>
    <source>
        <strain evidence="1 2">ICMP16929</strain>
    </source>
</reference>
<organism evidence="1 2">
    <name type="scientific">Pseudomonas syringae pv. spinaceae</name>
    <dbReference type="NCBI Taxonomy" id="264459"/>
    <lineage>
        <taxon>Bacteria</taxon>
        <taxon>Pseudomonadati</taxon>
        <taxon>Pseudomonadota</taxon>
        <taxon>Gammaproteobacteria</taxon>
        <taxon>Pseudomonadales</taxon>
        <taxon>Pseudomonadaceae</taxon>
        <taxon>Pseudomonas</taxon>
        <taxon>Pseudomonas syringae</taxon>
    </lineage>
</organism>